<dbReference type="InterPro" id="IPR016169">
    <property type="entry name" value="FAD-bd_PCMH_sub2"/>
</dbReference>
<dbReference type="InterPro" id="IPR016167">
    <property type="entry name" value="FAD-bd_PCMH_sub1"/>
</dbReference>
<protein>
    <submittedName>
        <fullName evidence="5">Carbon monoxide dehydrogenase</fullName>
    </submittedName>
</protein>
<dbReference type="InterPro" id="IPR016166">
    <property type="entry name" value="FAD-bd_PCMH"/>
</dbReference>
<dbReference type="Gene3D" id="3.30.465.10">
    <property type="match status" value="1"/>
</dbReference>
<dbReference type="Proteomes" id="UP000321685">
    <property type="component" value="Unassembled WGS sequence"/>
</dbReference>
<dbReference type="PANTHER" id="PTHR42659">
    <property type="entry name" value="XANTHINE DEHYDROGENASE SUBUNIT C-RELATED"/>
    <property type="match status" value="1"/>
</dbReference>
<evidence type="ECO:0000313" key="6">
    <source>
        <dbReference type="Proteomes" id="UP000321685"/>
    </source>
</evidence>
<dbReference type="PANTHER" id="PTHR42659:SF2">
    <property type="entry name" value="XANTHINE DEHYDROGENASE SUBUNIT C-RELATED"/>
    <property type="match status" value="1"/>
</dbReference>
<gene>
    <name evidence="5" type="ORF">PSU4_05090</name>
</gene>
<dbReference type="EMBL" id="BJVJ01000003">
    <property type="protein sequence ID" value="GEL21555.1"/>
    <property type="molecule type" value="Genomic_DNA"/>
</dbReference>
<dbReference type="InterPro" id="IPR051312">
    <property type="entry name" value="Diverse_Substr_Oxidored"/>
</dbReference>
<evidence type="ECO:0000256" key="3">
    <source>
        <dbReference type="ARBA" id="ARBA00023002"/>
    </source>
</evidence>
<dbReference type="Pfam" id="PF00941">
    <property type="entry name" value="FAD_binding_5"/>
    <property type="match status" value="1"/>
</dbReference>
<dbReference type="Gene3D" id="3.30.43.10">
    <property type="entry name" value="Uridine Diphospho-n-acetylenolpyruvylglucosamine Reductase, domain 2"/>
    <property type="match status" value="1"/>
</dbReference>
<dbReference type="InterPro" id="IPR036318">
    <property type="entry name" value="FAD-bd_PCMH-like_sf"/>
</dbReference>
<dbReference type="GO" id="GO:0016491">
    <property type="term" value="F:oxidoreductase activity"/>
    <property type="evidence" value="ECO:0007669"/>
    <property type="project" value="UniProtKB-KW"/>
</dbReference>
<reference evidence="5 6" key="1">
    <citation type="submission" date="2019-07" db="EMBL/GenBank/DDBJ databases">
        <title>Whole genome shotgun sequence of Pseudonocardia sulfidoxydans NBRC 16205.</title>
        <authorList>
            <person name="Hosoyama A."/>
            <person name="Uohara A."/>
            <person name="Ohji S."/>
            <person name="Ichikawa N."/>
        </authorList>
    </citation>
    <scope>NUCLEOTIDE SEQUENCE [LARGE SCALE GENOMIC DNA]</scope>
    <source>
        <strain evidence="5 6">NBRC 16205</strain>
    </source>
</reference>
<organism evidence="5 6">
    <name type="scientific">Pseudonocardia sulfidoxydans NBRC 16205</name>
    <dbReference type="NCBI Taxonomy" id="1223511"/>
    <lineage>
        <taxon>Bacteria</taxon>
        <taxon>Bacillati</taxon>
        <taxon>Actinomycetota</taxon>
        <taxon>Actinomycetes</taxon>
        <taxon>Pseudonocardiales</taxon>
        <taxon>Pseudonocardiaceae</taxon>
        <taxon>Pseudonocardia</taxon>
    </lineage>
</organism>
<feature type="domain" description="FAD-binding PCMH-type" evidence="4">
    <location>
        <begin position="1"/>
        <end position="178"/>
    </location>
</feature>
<proteinExistence type="predicted"/>
<dbReference type="Gene3D" id="3.30.390.50">
    <property type="entry name" value="CO dehydrogenase flavoprotein, C-terminal domain"/>
    <property type="match status" value="1"/>
</dbReference>
<keyword evidence="2" id="KW-0274">FAD</keyword>
<keyword evidence="1" id="KW-0285">Flavoprotein</keyword>
<dbReference type="InterPro" id="IPR005107">
    <property type="entry name" value="CO_DH_flav_C"/>
</dbReference>
<dbReference type="FunFam" id="3.30.465.10:FF:000017">
    <property type="entry name" value="Xanthine dehydrogenase, FAD binding subunit"/>
    <property type="match status" value="1"/>
</dbReference>
<dbReference type="GO" id="GO:0071949">
    <property type="term" value="F:FAD binding"/>
    <property type="evidence" value="ECO:0007669"/>
    <property type="project" value="InterPro"/>
</dbReference>
<dbReference type="AlphaFoldDB" id="A0A511D9R6"/>
<evidence type="ECO:0000256" key="2">
    <source>
        <dbReference type="ARBA" id="ARBA00022827"/>
    </source>
</evidence>
<evidence type="ECO:0000313" key="5">
    <source>
        <dbReference type="EMBL" id="GEL21555.1"/>
    </source>
</evidence>
<dbReference type="Pfam" id="PF03450">
    <property type="entry name" value="CO_deh_flav_C"/>
    <property type="match status" value="1"/>
</dbReference>
<dbReference type="RefSeq" id="WP_147102295.1">
    <property type="nucleotide sequence ID" value="NZ_BJVJ01000003.1"/>
</dbReference>
<name>A0A511D9R6_9PSEU</name>
<sequence>MKPPVFEYVSPASLDDAIAALSAPDAGDVKVLAGGQSFVPLLSLRLAQPSLVVDINRIDELATITEEGGVLTIGSLVRQRQAEHSDVVKKACPLMAEAIPFIGHTAIRNRGTIGGSIAHADPAAELPTVAACLDAELVARGPGGERTIPAAEFFTGFFTTALAEDEILTAVRVRAAGPATGAAYEEVARRHGDFAMVGVGAQVRLDGDVVAEARIALSGVDIAPVRASKAEAALTGRTVDDSVLEEAAQAAVAALSPSSDLHGSAAYRKHVAGVLIRKTVATAAARARENR</sequence>
<dbReference type="SUPFAM" id="SSF56176">
    <property type="entry name" value="FAD-binding/transporter-associated domain-like"/>
    <property type="match status" value="1"/>
</dbReference>
<dbReference type="InterPro" id="IPR002346">
    <property type="entry name" value="Mopterin_DH_FAD-bd"/>
</dbReference>
<dbReference type="OrthoDB" id="9793944at2"/>
<evidence type="ECO:0000256" key="1">
    <source>
        <dbReference type="ARBA" id="ARBA00022630"/>
    </source>
</evidence>
<dbReference type="InterPro" id="IPR036683">
    <property type="entry name" value="CO_DH_flav_C_dom_sf"/>
</dbReference>
<keyword evidence="6" id="KW-1185">Reference proteome</keyword>
<dbReference type="SMART" id="SM01092">
    <property type="entry name" value="CO_deh_flav_C"/>
    <property type="match status" value="1"/>
</dbReference>
<evidence type="ECO:0000259" key="4">
    <source>
        <dbReference type="PROSITE" id="PS51387"/>
    </source>
</evidence>
<dbReference type="PROSITE" id="PS51387">
    <property type="entry name" value="FAD_PCMH"/>
    <property type="match status" value="1"/>
</dbReference>
<dbReference type="SUPFAM" id="SSF55447">
    <property type="entry name" value="CO dehydrogenase flavoprotein C-terminal domain-like"/>
    <property type="match status" value="1"/>
</dbReference>
<keyword evidence="3" id="KW-0560">Oxidoreductase</keyword>
<accession>A0A511D9R6</accession>
<comment type="caution">
    <text evidence="5">The sequence shown here is derived from an EMBL/GenBank/DDBJ whole genome shotgun (WGS) entry which is preliminary data.</text>
</comment>